<name>E4RXV5_LEAB4</name>
<sequence length="418" mass="45673">MNLSVIFGSFLLIGSTYGQLIHLDTKSTQGKTSSNSSQKKSLSFQVEYDAPSSTSKVSQGAQVLWLALGYGKKFKAPEDSKLKQVIAINPYLSPEKPFFGEMIGMQTMPDGSILLAGTGGLDPEGGTKGVGWWKITPEGSISSWVSRPLHIRVSEIYPNNEFSITKEGSILMSSKEGSVIKIKEDGEIQNIASGFKNPGKPIQDSKGNIWVAVGDTDCESACKLLKISTNGTINTVIDSDKTWSNKILPATEKITLGILTWDPTKEEIVSGGSFITAKPHSLHSSIWRISTDGHARKVFYSTKGGQGTDGIQDLSLDNEGRIIVGVRIMNSRARQQLTRLDERSGKLTALTGSTFQKNTAVYDHRPGHEEAPYDGPASNANIRKIKNLCTTPDGTIYFLDEHQLRRLDKDGIVRTWAY</sequence>
<dbReference type="SUPFAM" id="SSF101898">
    <property type="entry name" value="NHL repeat"/>
    <property type="match status" value="1"/>
</dbReference>
<dbReference type="RefSeq" id="WP_013410077.1">
    <property type="nucleotide sequence ID" value="NC_014655.1"/>
</dbReference>
<dbReference type="EMBL" id="CP002305">
    <property type="protein sequence ID" value="ADQ19052.1"/>
    <property type="molecule type" value="Genomic_DNA"/>
</dbReference>
<evidence type="ECO:0000313" key="2">
    <source>
        <dbReference type="Proteomes" id="UP000007435"/>
    </source>
</evidence>
<keyword evidence="2" id="KW-1185">Reference proteome</keyword>
<dbReference type="OrthoDB" id="9774579at2"/>
<dbReference type="Proteomes" id="UP000007435">
    <property type="component" value="Chromosome"/>
</dbReference>
<organism evidence="1 2">
    <name type="scientific">Leadbetterella byssophila (strain DSM 17132 / JCM 16389 / KACC 11308 / NBRC 106382 / 4M15)</name>
    <dbReference type="NCBI Taxonomy" id="649349"/>
    <lineage>
        <taxon>Bacteria</taxon>
        <taxon>Pseudomonadati</taxon>
        <taxon>Bacteroidota</taxon>
        <taxon>Cytophagia</taxon>
        <taxon>Cytophagales</taxon>
        <taxon>Leadbetterellaceae</taxon>
        <taxon>Leadbetterella</taxon>
    </lineage>
</organism>
<proteinExistence type="predicted"/>
<dbReference type="STRING" id="649349.Lbys_3401"/>
<protein>
    <recommendedName>
        <fullName evidence="3">NHL repeat containing protein</fullName>
    </recommendedName>
</protein>
<dbReference type="InterPro" id="IPR011042">
    <property type="entry name" value="6-blade_b-propeller_TolB-like"/>
</dbReference>
<reference evidence="1 2" key="2">
    <citation type="journal article" date="2011" name="Stand. Genomic Sci.">
        <title>Complete genome sequence of Leadbetterella byssophila type strain (4M15).</title>
        <authorList>
            <person name="Abt B."/>
            <person name="Teshima H."/>
            <person name="Lucas S."/>
            <person name="Lapidus A."/>
            <person name="Del Rio T.G."/>
            <person name="Nolan M."/>
            <person name="Tice H."/>
            <person name="Cheng J.F."/>
            <person name="Pitluck S."/>
            <person name="Liolios K."/>
            <person name="Pagani I."/>
            <person name="Ivanova N."/>
            <person name="Mavromatis K."/>
            <person name="Pati A."/>
            <person name="Tapia R."/>
            <person name="Han C."/>
            <person name="Goodwin L."/>
            <person name="Chen A."/>
            <person name="Palaniappan K."/>
            <person name="Land M."/>
            <person name="Hauser L."/>
            <person name="Chang Y.J."/>
            <person name="Jeffries C.D."/>
            <person name="Rohde M."/>
            <person name="Goker M."/>
            <person name="Tindall B.J."/>
            <person name="Detter J.C."/>
            <person name="Woyke T."/>
            <person name="Bristow J."/>
            <person name="Eisen J.A."/>
            <person name="Markowitz V."/>
            <person name="Hugenholtz P."/>
            <person name="Klenk H.P."/>
            <person name="Kyrpides N.C."/>
        </authorList>
    </citation>
    <scope>NUCLEOTIDE SEQUENCE [LARGE SCALE GENOMIC DNA]</scope>
    <source>
        <strain evidence="2">DSM 17132 / JCM 16389 / KACC 11308 / NBRC 106382 / 4M15</strain>
    </source>
</reference>
<reference key="1">
    <citation type="submission" date="2010-11" db="EMBL/GenBank/DDBJ databases">
        <title>The complete genome of Leadbetterella byssophila DSM 17132.</title>
        <authorList>
            <consortium name="US DOE Joint Genome Institute (JGI-PGF)"/>
            <person name="Lucas S."/>
            <person name="Copeland A."/>
            <person name="Lapidus A."/>
            <person name="Glavina del Rio T."/>
            <person name="Dalin E."/>
            <person name="Tice H."/>
            <person name="Bruce D."/>
            <person name="Goodwin L."/>
            <person name="Pitluck S."/>
            <person name="Kyrpides N."/>
            <person name="Mavromatis K."/>
            <person name="Ivanova N."/>
            <person name="Teshima H."/>
            <person name="Brettin T."/>
            <person name="Detter J.C."/>
            <person name="Han C."/>
            <person name="Tapia R."/>
            <person name="Land M."/>
            <person name="Hauser L."/>
            <person name="Markowitz V."/>
            <person name="Cheng J.-F."/>
            <person name="Hugenholtz P."/>
            <person name="Woyke T."/>
            <person name="Wu D."/>
            <person name="Tindall B."/>
            <person name="Pomrenke H.G."/>
            <person name="Brambilla E."/>
            <person name="Klenk H.-P."/>
            <person name="Eisen J.A."/>
        </authorList>
    </citation>
    <scope>NUCLEOTIDE SEQUENCE [LARGE SCALE GENOMIC DNA]</scope>
    <source>
        <strain>DSM 17132</strain>
    </source>
</reference>
<evidence type="ECO:0008006" key="3">
    <source>
        <dbReference type="Google" id="ProtNLM"/>
    </source>
</evidence>
<evidence type="ECO:0000313" key="1">
    <source>
        <dbReference type="EMBL" id="ADQ19052.1"/>
    </source>
</evidence>
<dbReference type="KEGG" id="lby:Lbys_3401"/>
<dbReference type="AlphaFoldDB" id="E4RXV5"/>
<dbReference type="HOGENOM" id="CLU_656877_0_0_10"/>
<dbReference type="Gene3D" id="2.120.10.30">
    <property type="entry name" value="TolB, C-terminal domain"/>
    <property type="match status" value="1"/>
</dbReference>
<accession>E4RXV5</accession>
<gene>
    <name evidence="1" type="ordered locus">Lbys_3401</name>
</gene>